<comment type="caution">
    <text evidence="1">The sequence shown here is derived from an EMBL/GenBank/DDBJ whole genome shotgun (WGS) entry which is preliminary data.</text>
</comment>
<keyword evidence="2" id="KW-1185">Reference proteome</keyword>
<evidence type="ECO:0000313" key="2">
    <source>
        <dbReference type="Proteomes" id="UP001143910"/>
    </source>
</evidence>
<proteinExistence type="predicted"/>
<reference evidence="1" key="1">
    <citation type="submission" date="2022-08" db="EMBL/GenBank/DDBJ databases">
        <title>Genome Sequence of Lecanicillium fungicola.</title>
        <authorList>
            <person name="Buettner E."/>
        </authorList>
    </citation>
    <scope>NUCLEOTIDE SEQUENCE</scope>
    <source>
        <strain evidence="1">Babe33</strain>
    </source>
</reference>
<accession>A0ACC1NBE6</accession>
<dbReference type="Proteomes" id="UP001143910">
    <property type="component" value="Unassembled WGS sequence"/>
</dbReference>
<protein>
    <submittedName>
        <fullName evidence="1">Uncharacterized protein</fullName>
    </submittedName>
</protein>
<dbReference type="EMBL" id="JANJQO010000613">
    <property type="protein sequence ID" value="KAJ2976171.1"/>
    <property type="molecule type" value="Genomic_DNA"/>
</dbReference>
<sequence length="190" mass="20712">MPPQETTSADSLITPISTEPESSQRTPPPVSGQEKAQHRREQIRKAGQRHRQAKAKYLDYLEKAFQRHKSDIATANTELSSLRREVKCLRAALARGIFSGFASNYYGAMGQQEGMKLFVTVLVAGAEESSSPTDTGAPSPRSSSNGTQYSTSVGSSFETTPIDACEDNLAEMDALLAGQYFPDEPPQMHL</sequence>
<evidence type="ECO:0000313" key="1">
    <source>
        <dbReference type="EMBL" id="KAJ2976171.1"/>
    </source>
</evidence>
<name>A0ACC1NBE6_9HYPO</name>
<organism evidence="1 2">
    <name type="scientific">Zarea fungicola</name>
    <dbReference type="NCBI Taxonomy" id="93591"/>
    <lineage>
        <taxon>Eukaryota</taxon>
        <taxon>Fungi</taxon>
        <taxon>Dikarya</taxon>
        <taxon>Ascomycota</taxon>
        <taxon>Pezizomycotina</taxon>
        <taxon>Sordariomycetes</taxon>
        <taxon>Hypocreomycetidae</taxon>
        <taxon>Hypocreales</taxon>
        <taxon>Cordycipitaceae</taxon>
        <taxon>Zarea</taxon>
    </lineage>
</organism>
<gene>
    <name evidence="1" type="ORF">NQ176_g5106</name>
</gene>